<dbReference type="GO" id="GO:0022857">
    <property type="term" value="F:transmembrane transporter activity"/>
    <property type="evidence" value="ECO:0007669"/>
    <property type="project" value="InterPro"/>
</dbReference>
<dbReference type="AlphaFoldDB" id="A0A1H6Y7G4"/>
<feature type="transmembrane region" description="Helical" evidence="7">
    <location>
        <begin position="360"/>
        <end position="383"/>
    </location>
</feature>
<feature type="transmembrane region" description="Helical" evidence="7">
    <location>
        <begin position="77"/>
        <end position="96"/>
    </location>
</feature>
<dbReference type="GO" id="GO:0005886">
    <property type="term" value="C:plasma membrane"/>
    <property type="evidence" value="ECO:0007669"/>
    <property type="project" value="UniProtKB-SubCell"/>
</dbReference>
<dbReference type="PANTHER" id="PTHR42718">
    <property type="entry name" value="MAJOR FACILITATOR SUPERFAMILY MULTIDRUG TRANSPORTER MFSC"/>
    <property type="match status" value="1"/>
</dbReference>
<evidence type="ECO:0000256" key="3">
    <source>
        <dbReference type="ARBA" id="ARBA00022692"/>
    </source>
</evidence>
<feature type="transmembrane region" description="Helical" evidence="7">
    <location>
        <begin position="264"/>
        <end position="287"/>
    </location>
</feature>
<feature type="transmembrane region" description="Helical" evidence="7">
    <location>
        <begin position="404"/>
        <end position="424"/>
    </location>
</feature>
<keyword evidence="4 7" id="KW-1133">Transmembrane helix</keyword>
<feature type="transmembrane region" description="Helical" evidence="7">
    <location>
        <begin position="196"/>
        <end position="219"/>
    </location>
</feature>
<dbReference type="Pfam" id="PF07690">
    <property type="entry name" value="MFS_1"/>
    <property type="match status" value="2"/>
</dbReference>
<keyword evidence="5 7" id="KW-0472">Membrane</keyword>
<evidence type="ECO:0000256" key="1">
    <source>
        <dbReference type="ARBA" id="ARBA00004651"/>
    </source>
</evidence>
<evidence type="ECO:0000313" key="10">
    <source>
        <dbReference type="Proteomes" id="UP000183315"/>
    </source>
</evidence>
<dbReference type="RefSeq" id="WP_161786625.1">
    <property type="nucleotide sequence ID" value="NZ_BBLU01000004.1"/>
</dbReference>
<proteinExistence type="predicted"/>
<feature type="transmembrane region" description="Helical" evidence="7">
    <location>
        <begin position="134"/>
        <end position="155"/>
    </location>
</feature>
<dbReference type="InterPro" id="IPR011701">
    <property type="entry name" value="MFS"/>
</dbReference>
<feature type="transmembrane region" description="Helical" evidence="7">
    <location>
        <begin position="436"/>
        <end position="458"/>
    </location>
</feature>
<evidence type="ECO:0000256" key="6">
    <source>
        <dbReference type="SAM" id="MobiDB-lite"/>
    </source>
</evidence>
<dbReference type="InterPro" id="IPR036259">
    <property type="entry name" value="MFS_trans_sf"/>
</dbReference>
<reference evidence="10" key="1">
    <citation type="submission" date="2016-10" db="EMBL/GenBank/DDBJ databases">
        <authorList>
            <person name="Varghese N."/>
        </authorList>
    </citation>
    <scope>NUCLEOTIDE SEQUENCE [LARGE SCALE GENOMIC DNA]</scope>
    <source>
        <strain evidence="10">DSM 24868</strain>
    </source>
</reference>
<comment type="subcellular location">
    <subcellularLocation>
        <location evidence="1">Cell membrane</location>
        <topology evidence="1">Multi-pass membrane protein</topology>
    </subcellularLocation>
</comment>
<feature type="domain" description="Major facilitator superfamily (MFS) profile" evidence="8">
    <location>
        <begin position="1"/>
        <end position="462"/>
    </location>
</feature>
<evidence type="ECO:0000256" key="5">
    <source>
        <dbReference type="ARBA" id="ARBA00023136"/>
    </source>
</evidence>
<evidence type="ECO:0000313" key="9">
    <source>
        <dbReference type="EMBL" id="SEJ37209.1"/>
    </source>
</evidence>
<dbReference type="EMBL" id="FNZI01000003">
    <property type="protein sequence ID" value="SEJ37209.1"/>
    <property type="molecule type" value="Genomic_DNA"/>
</dbReference>
<feature type="region of interest" description="Disordered" evidence="6">
    <location>
        <begin position="465"/>
        <end position="486"/>
    </location>
</feature>
<gene>
    <name evidence="9" type="ORF">SAMN05421637_1604</name>
</gene>
<dbReference type="Gene3D" id="1.20.1250.20">
    <property type="entry name" value="MFS general substrate transporter like domains"/>
    <property type="match status" value="2"/>
</dbReference>
<dbReference type="PANTHER" id="PTHR42718:SF9">
    <property type="entry name" value="MAJOR FACILITATOR SUPERFAMILY MULTIDRUG TRANSPORTER MFSC"/>
    <property type="match status" value="1"/>
</dbReference>
<keyword evidence="10" id="KW-1185">Reference proteome</keyword>
<sequence length="486" mass="48931">MGMKKTAAGGAVGLLVATEVGSGLVQGWYGPLLTDLGERYGASAAMLNLVAVAYLLSSVVFVPLLTKLGDKHGHKKLLLVAVAITAVGSLLVAFAPSFGVLLFGRVLQGALVAFLPLEFAIVRQRSPEKVDRSIGALIASLAIGAVVGAVGAGVLVSAAGLTAALVVPGIYFAVCFVLIAVFVPETETSGTGSIDWAGIGLLGVGVASVLGGISLGGQIGWANPVIWALVVVGIGVLAAFVVVEQRVAEPFIDFDVLLRGGIGLPIVIGLVFSSQSLGAASLSALYVRVDPEVHGFGLGLDAAQAGMTLSAMALAGFLGSLFGARFVGRWGYRPTMVVGSLSSGLGYLMMILVPGSVGLFTVWLVLGGIGIGVMTAVLPAIVVKRANPDAVAVVSGLYNTLRTAMGAAAGAAFTAVMAAFLVEGTGTGDTAGVTSFTGYAMVWGCAVVLSLVSVALILRLPKDAAPSTPAVDDAAETAEEPEPELV</sequence>
<keyword evidence="3 7" id="KW-0812">Transmembrane</keyword>
<organism evidence="9 10">
    <name type="scientific">Demequina mangrovi</name>
    <dbReference type="NCBI Taxonomy" id="1043493"/>
    <lineage>
        <taxon>Bacteria</taxon>
        <taxon>Bacillati</taxon>
        <taxon>Actinomycetota</taxon>
        <taxon>Actinomycetes</taxon>
        <taxon>Micrococcales</taxon>
        <taxon>Demequinaceae</taxon>
        <taxon>Demequina</taxon>
    </lineage>
</organism>
<evidence type="ECO:0000259" key="8">
    <source>
        <dbReference type="PROSITE" id="PS50850"/>
    </source>
</evidence>
<protein>
    <submittedName>
        <fullName evidence="9">Predicted arabinose efflux permease, MFS family</fullName>
    </submittedName>
</protein>
<dbReference type="Proteomes" id="UP000183315">
    <property type="component" value="Unassembled WGS sequence"/>
</dbReference>
<dbReference type="eggNOG" id="COG2814">
    <property type="taxonomic scope" value="Bacteria"/>
</dbReference>
<dbReference type="PROSITE" id="PS50850">
    <property type="entry name" value="MFS"/>
    <property type="match status" value="1"/>
</dbReference>
<evidence type="ECO:0000256" key="2">
    <source>
        <dbReference type="ARBA" id="ARBA00022448"/>
    </source>
</evidence>
<name>A0A1H6Y7G4_9MICO</name>
<feature type="compositionally biased region" description="Acidic residues" evidence="6">
    <location>
        <begin position="473"/>
        <end position="486"/>
    </location>
</feature>
<keyword evidence="2" id="KW-0813">Transport</keyword>
<accession>A0A1H6Y7G4</accession>
<feature type="transmembrane region" description="Helical" evidence="7">
    <location>
        <begin position="225"/>
        <end position="243"/>
    </location>
</feature>
<evidence type="ECO:0000256" key="7">
    <source>
        <dbReference type="SAM" id="Phobius"/>
    </source>
</evidence>
<feature type="transmembrane region" description="Helical" evidence="7">
    <location>
        <begin position="307"/>
        <end position="328"/>
    </location>
</feature>
<feature type="transmembrane region" description="Helical" evidence="7">
    <location>
        <begin position="161"/>
        <end position="184"/>
    </location>
</feature>
<feature type="transmembrane region" description="Helical" evidence="7">
    <location>
        <begin position="335"/>
        <end position="354"/>
    </location>
</feature>
<dbReference type="SUPFAM" id="SSF103473">
    <property type="entry name" value="MFS general substrate transporter"/>
    <property type="match status" value="1"/>
</dbReference>
<feature type="transmembrane region" description="Helical" evidence="7">
    <location>
        <begin position="43"/>
        <end position="65"/>
    </location>
</feature>
<evidence type="ECO:0000256" key="4">
    <source>
        <dbReference type="ARBA" id="ARBA00022989"/>
    </source>
</evidence>
<dbReference type="InterPro" id="IPR020846">
    <property type="entry name" value="MFS_dom"/>
</dbReference>
<dbReference type="STRING" id="1043493.SAMN05421637_1604"/>
<feature type="transmembrane region" description="Helical" evidence="7">
    <location>
        <begin position="102"/>
        <end position="122"/>
    </location>
</feature>